<organism evidence="1">
    <name type="scientific">uncultured Caudovirales phage</name>
    <dbReference type="NCBI Taxonomy" id="2100421"/>
    <lineage>
        <taxon>Viruses</taxon>
        <taxon>Duplodnaviria</taxon>
        <taxon>Heunggongvirae</taxon>
        <taxon>Uroviricota</taxon>
        <taxon>Caudoviricetes</taxon>
        <taxon>Peduoviridae</taxon>
        <taxon>Maltschvirus</taxon>
        <taxon>Maltschvirus maltsch</taxon>
    </lineage>
</organism>
<name>A0A6J7WSJ7_9CAUD</name>
<protein>
    <submittedName>
        <fullName evidence="1">Uncharacterized protein</fullName>
    </submittedName>
</protein>
<sequence>MGNATGNATAAGAVILRDDLAAWDAIAAAVAANGSARFAVAGIADGDDLAAESYAVWLAAGRPTMTAYDAVLAGVAALRPTRADNRGESEVAYMSTPTADGMTLGDDLAASIADAPAVYAATGTARRFSDGSAFAIAYADGYDAATATLTAADGSRVAVGHDAIVAARTLALRDEVAASHGVAAANRGTANLARWEGRDDEVAAALREVGNGRGYALRLAVALGWVGEDATPADRLAAMNRARVAVARLHRRTNGGESHSSRD</sequence>
<proteinExistence type="predicted"/>
<reference evidence="1" key="1">
    <citation type="submission" date="2020-05" db="EMBL/GenBank/DDBJ databases">
        <authorList>
            <person name="Chiriac C."/>
            <person name="Salcher M."/>
            <person name="Ghai R."/>
            <person name="Kavagutti S V."/>
        </authorList>
    </citation>
    <scope>NUCLEOTIDE SEQUENCE</scope>
</reference>
<accession>A0A6J7WSJ7</accession>
<gene>
    <name evidence="1" type="ORF">UFOVP357_67</name>
</gene>
<dbReference type="EMBL" id="LR798289">
    <property type="protein sequence ID" value="CAB5221049.1"/>
    <property type="molecule type" value="Genomic_DNA"/>
</dbReference>
<evidence type="ECO:0000313" key="1">
    <source>
        <dbReference type="EMBL" id="CAB5221049.1"/>
    </source>
</evidence>